<dbReference type="EMBL" id="CM047589">
    <property type="protein sequence ID" value="KAI9919904.1"/>
    <property type="molecule type" value="Genomic_DNA"/>
</dbReference>
<protein>
    <submittedName>
        <fullName evidence="1">Uncharacterized protein</fullName>
    </submittedName>
</protein>
<dbReference type="Proteomes" id="UP001163321">
    <property type="component" value="Chromosome 10"/>
</dbReference>
<evidence type="ECO:0000313" key="1">
    <source>
        <dbReference type="EMBL" id="KAI9919904.1"/>
    </source>
</evidence>
<organism evidence="1 2">
    <name type="scientific">Peronosclerospora sorghi</name>
    <dbReference type="NCBI Taxonomy" id="230839"/>
    <lineage>
        <taxon>Eukaryota</taxon>
        <taxon>Sar</taxon>
        <taxon>Stramenopiles</taxon>
        <taxon>Oomycota</taxon>
        <taxon>Peronosporomycetes</taxon>
        <taxon>Peronosporales</taxon>
        <taxon>Peronosporaceae</taxon>
        <taxon>Peronosclerospora</taxon>
    </lineage>
</organism>
<name>A0ACC0WMB4_9STRA</name>
<evidence type="ECO:0000313" key="2">
    <source>
        <dbReference type="Proteomes" id="UP001163321"/>
    </source>
</evidence>
<sequence length="160" mass="18275">MRAGLWRVYWRKNVFGLKIQCRIEMSLTNEKLIVTQISVLGVNKKLRTVPGEGDDVHTEPRCWSHPSRRCPLPSIISHTSRMEASTSSDKISEKSSDLTFVRIPILRTLSRLQIICDDLSHLGEIPSKPLAHEHRVRVDFLIQLVHGPIACMIIVRLYQG</sequence>
<accession>A0ACC0WMB4</accession>
<reference evidence="1 2" key="1">
    <citation type="journal article" date="2022" name="bioRxiv">
        <title>The genome of the oomycete Peronosclerospora sorghi, a cosmopolitan pathogen of maize and sorghum, is inflated with dispersed pseudogenes.</title>
        <authorList>
            <person name="Fletcher K."/>
            <person name="Martin F."/>
            <person name="Isakeit T."/>
            <person name="Cavanaugh K."/>
            <person name="Magill C."/>
            <person name="Michelmore R."/>
        </authorList>
    </citation>
    <scope>NUCLEOTIDE SEQUENCE [LARGE SCALE GENOMIC DNA]</scope>
    <source>
        <strain evidence="1">P6</strain>
    </source>
</reference>
<comment type="caution">
    <text evidence="1">The sequence shown here is derived from an EMBL/GenBank/DDBJ whole genome shotgun (WGS) entry which is preliminary data.</text>
</comment>
<gene>
    <name evidence="1" type="ORF">PsorP6_016039</name>
</gene>
<keyword evidence="2" id="KW-1185">Reference proteome</keyword>
<proteinExistence type="predicted"/>